<protein>
    <submittedName>
        <fullName evidence="1">Uncharacterized protein</fullName>
    </submittedName>
</protein>
<reference evidence="1" key="1">
    <citation type="submission" date="2019-08" db="EMBL/GenBank/DDBJ databases">
        <authorList>
            <person name="Kucharzyk K."/>
            <person name="Murdoch R.W."/>
            <person name="Higgins S."/>
            <person name="Loffler F."/>
        </authorList>
    </citation>
    <scope>NUCLEOTIDE SEQUENCE</scope>
</reference>
<dbReference type="EMBL" id="VSSQ01000336">
    <property type="protein sequence ID" value="MPL91677.1"/>
    <property type="molecule type" value="Genomic_DNA"/>
</dbReference>
<evidence type="ECO:0000313" key="1">
    <source>
        <dbReference type="EMBL" id="MPL91677.1"/>
    </source>
</evidence>
<organism evidence="1">
    <name type="scientific">bioreactor metagenome</name>
    <dbReference type="NCBI Taxonomy" id="1076179"/>
    <lineage>
        <taxon>unclassified sequences</taxon>
        <taxon>metagenomes</taxon>
        <taxon>ecological metagenomes</taxon>
    </lineage>
</organism>
<sequence length="75" mass="8696">MKLDYKKLDWGYRTMIKNGRCTKFELNESTGRCKFYGGSLEHLAACYTKCKKRKIAKKDKNKIALDKCITGVIIE</sequence>
<comment type="caution">
    <text evidence="1">The sequence shown here is derived from an EMBL/GenBank/DDBJ whole genome shotgun (WGS) entry which is preliminary data.</text>
</comment>
<accession>A0A644VKA2</accession>
<gene>
    <name evidence="1" type="ORF">SDC9_37753</name>
</gene>
<proteinExistence type="predicted"/>
<name>A0A644VKA2_9ZZZZ</name>
<dbReference type="AlphaFoldDB" id="A0A644VKA2"/>